<name>A0A068R8Z5_9GAMM</name>
<gene>
    <name evidence="7" type="primary">dkgA</name>
    <name evidence="7" type="ORF">XPG1_2978</name>
</gene>
<evidence type="ECO:0000256" key="1">
    <source>
        <dbReference type="ARBA" id="ARBA00007905"/>
    </source>
</evidence>
<keyword evidence="3 7" id="KW-0560">Oxidoreductase</keyword>
<dbReference type="PROSITE" id="PS00062">
    <property type="entry name" value="ALDOKETO_REDUCTASE_2"/>
    <property type="match status" value="1"/>
</dbReference>
<dbReference type="GO" id="GO:1990002">
    <property type="term" value="F:methylglyoxal reductase (NADPH) (acetol producing) activity"/>
    <property type="evidence" value="ECO:0007669"/>
    <property type="project" value="RHEA"/>
</dbReference>
<dbReference type="InterPro" id="IPR018170">
    <property type="entry name" value="Aldo/ket_reductase_CS"/>
</dbReference>
<dbReference type="PROSITE" id="PS00063">
    <property type="entry name" value="ALDOKETO_REDUCTASE_3"/>
    <property type="match status" value="1"/>
</dbReference>
<dbReference type="Proteomes" id="UP000032735">
    <property type="component" value="Chromosome"/>
</dbReference>
<evidence type="ECO:0000313" key="8">
    <source>
        <dbReference type="Proteomes" id="UP000032735"/>
    </source>
</evidence>
<comment type="catalytic activity">
    <reaction evidence="4">
        <text>hydroxyacetone + NADP(+) = methylglyoxal + NADPH + H(+)</text>
        <dbReference type="Rhea" id="RHEA:27986"/>
        <dbReference type="ChEBI" id="CHEBI:15378"/>
        <dbReference type="ChEBI" id="CHEBI:17158"/>
        <dbReference type="ChEBI" id="CHEBI:27957"/>
        <dbReference type="ChEBI" id="CHEBI:57783"/>
        <dbReference type="ChEBI" id="CHEBI:58349"/>
    </reaction>
</comment>
<proteinExistence type="inferred from homology"/>
<feature type="site" description="Lowers pKa of active site Tyr" evidence="5">
    <location>
        <position position="76"/>
    </location>
</feature>
<dbReference type="AlphaFoldDB" id="A0A068R8Z5"/>
<dbReference type="KEGG" id="xpo:XPG1_2978"/>
<dbReference type="PIRSF" id="PIRSF000097">
    <property type="entry name" value="AKR"/>
    <property type="match status" value="1"/>
</dbReference>
<comment type="similarity">
    <text evidence="1">Belongs to the aldo/keto reductase family.</text>
</comment>
<accession>A0A068R8Z5</accession>
<dbReference type="NCBIfam" id="NF008598">
    <property type="entry name" value="PRK11565.1"/>
    <property type="match status" value="1"/>
</dbReference>
<dbReference type="SUPFAM" id="SSF51430">
    <property type="entry name" value="NAD(P)-linked oxidoreductase"/>
    <property type="match status" value="1"/>
</dbReference>
<evidence type="ECO:0000313" key="7">
    <source>
        <dbReference type="EMBL" id="CDG22625.1"/>
    </source>
</evidence>
<dbReference type="RefSeq" id="WP_045959498.1">
    <property type="nucleotide sequence ID" value="NZ_FO704551.1"/>
</dbReference>
<dbReference type="PANTHER" id="PTHR43827:SF3">
    <property type="entry name" value="NADP-DEPENDENT OXIDOREDUCTASE DOMAIN-CONTAINING PROTEIN"/>
    <property type="match status" value="1"/>
</dbReference>
<keyword evidence="2" id="KW-0521">NADP</keyword>
<dbReference type="InterPro" id="IPR020471">
    <property type="entry name" value="AKR"/>
</dbReference>
<dbReference type="EMBL" id="FO704551">
    <property type="protein sequence ID" value="CDG22625.1"/>
    <property type="molecule type" value="Genomic_DNA"/>
</dbReference>
<evidence type="ECO:0000256" key="3">
    <source>
        <dbReference type="ARBA" id="ARBA00023002"/>
    </source>
</evidence>
<evidence type="ECO:0000256" key="2">
    <source>
        <dbReference type="ARBA" id="ARBA00022857"/>
    </source>
</evidence>
<dbReference type="Gene3D" id="3.20.20.100">
    <property type="entry name" value="NADP-dependent oxidoreductase domain"/>
    <property type="match status" value="1"/>
</dbReference>
<sequence length="281" mass="32011">MSLQTIIKLVDENLMPQLGLGVWKASNEQVVKSIHTALEVGYRSIDTAAVFHNEEGVGTALKETDIPREDIFITTKLWNDRHLDASAALQESLDKLQLDYVDLYLIQWPVPEQNHYVEAWRQLIKLKEAGLTRSIGVCNFHIEHLQKLIRETGVTPVINQIELHPLLQQRQLHSWNATHHITTESWSPLSRGGKGVFNSRLVERLALKYGKTPAQIVIRWHLDSGMIVIPKSVTPSRIKENFDVFDFRLEKEDLTAMAELDIGKRIGPNPDDYNQLSIANS</sequence>
<reference evidence="7 8" key="1">
    <citation type="submission" date="2013-07" db="EMBL/GenBank/DDBJ databases">
        <authorList>
            <person name="Genoscope - CEA"/>
        </authorList>
    </citation>
    <scope>NUCLEOTIDE SEQUENCE [LARGE SCALE GENOMIC DNA]</scope>
    <source>
        <strain evidence="7 8">G6</strain>
    </source>
</reference>
<dbReference type="FunFam" id="3.20.20.100:FF:000002">
    <property type="entry name" value="2,5-diketo-D-gluconic acid reductase A"/>
    <property type="match status" value="1"/>
</dbReference>
<dbReference type="HOGENOM" id="CLU_023205_0_1_6"/>
<evidence type="ECO:0000256" key="4">
    <source>
        <dbReference type="ARBA" id="ARBA00049445"/>
    </source>
</evidence>
<dbReference type="PROSITE" id="PS00798">
    <property type="entry name" value="ALDOKETO_REDUCTASE_1"/>
    <property type="match status" value="1"/>
</dbReference>
<dbReference type="GO" id="GO:0050580">
    <property type="term" value="F:2,5-didehydrogluconate reductase activity"/>
    <property type="evidence" value="ECO:0007669"/>
    <property type="project" value="UniProtKB-EC"/>
</dbReference>
<dbReference type="EC" id="1.1.1.274" evidence="7"/>
<dbReference type="PANTHER" id="PTHR43827">
    <property type="entry name" value="2,5-DIKETO-D-GLUCONIC ACID REDUCTASE"/>
    <property type="match status" value="1"/>
</dbReference>
<dbReference type="InterPro" id="IPR036812">
    <property type="entry name" value="NAD(P)_OxRdtase_dom_sf"/>
</dbReference>
<dbReference type="PRINTS" id="PR00069">
    <property type="entry name" value="ALDKETRDTASE"/>
</dbReference>
<feature type="domain" description="NADP-dependent oxidoreductase" evidence="6">
    <location>
        <begin position="18"/>
        <end position="261"/>
    </location>
</feature>
<keyword evidence="8" id="KW-1185">Reference proteome</keyword>
<dbReference type="Pfam" id="PF00248">
    <property type="entry name" value="Aldo_ket_red"/>
    <property type="match status" value="1"/>
</dbReference>
<dbReference type="InterPro" id="IPR023210">
    <property type="entry name" value="NADP_OxRdtase_dom"/>
</dbReference>
<evidence type="ECO:0000256" key="5">
    <source>
        <dbReference type="PIRSR" id="PIRSR000097-3"/>
    </source>
</evidence>
<organism evidence="7 8">
    <name type="scientific">Xenorhabdus poinarii G6</name>
    <dbReference type="NCBI Taxonomy" id="1354304"/>
    <lineage>
        <taxon>Bacteria</taxon>
        <taxon>Pseudomonadati</taxon>
        <taxon>Pseudomonadota</taxon>
        <taxon>Gammaproteobacteria</taxon>
        <taxon>Enterobacterales</taxon>
        <taxon>Morganellaceae</taxon>
        <taxon>Xenorhabdus</taxon>
    </lineage>
</organism>
<dbReference type="OrthoDB" id="9804790at2"/>
<protein>
    <submittedName>
        <fullName evidence="7">2,5-diketo-D-gluconic acid reductase A</fullName>
        <ecNumber evidence="7">1.1.1.274</ecNumber>
    </submittedName>
</protein>
<evidence type="ECO:0000259" key="6">
    <source>
        <dbReference type="Pfam" id="PF00248"/>
    </source>
</evidence>